<evidence type="ECO:0000313" key="3">
    <source>
        <dbReference type="EMBL" id="GAB12901.1"/>
    </source>
</evidence>
<evidence type="ECO:0000256" key="1">
    <source>
        <dbReference type="SAM" id="MobiDB-lite"/>
    </source>
</evidence>
<feature type="signal peptide" evidence="2">
    <location>
        <begin position="1"/>
        <end position="22"/>
    </location>
</feature>
<organism evidence="3 4">
    <name type="scientific">Arthrobacter globiformis (strain ATCC 8010 / DSM 20124 / JCM 1332 / NBRC 12137 / NCIMB 8907 / NRRL B-2979 / 168)</name>
    <dbReference type="NCBI Taxonomy" id="1077972"/>
    <lineage>
        <taxon>Bacteria</taxon>
        <taxon>Bacillati</taxon>
        <taxon>Actinomycetota</taxon>
        <taxon>Actinomycetes</taxon>
        <taxon>Micrococcales</taxon>
        <taxon>Micrococcaceae</taxon>
        <taxon>Arthrobacter</taxon>
    </lineage>
</organism>
<evidence type="ECO:0000313" key="4">
    <source>
        <dbReference type="Proteomes" id="UP000003828"/>
    </source>
</evidence>
<evidence type="ECO:0008006" key="5">
    <source>
        <dbReference type="Google" id="ProtNLM"/>
    </source>
</evidence>
<accession>H0QJA0</accession>
<protein>
    <recommendedName>
        <fullName evidence="5">Lipoprotein</fullName>
    </recommendedName>
</protein>
<name>H0QJA0_ARTG1</name>
<feature type="chain" id="PRO_5038610279" description="Lipoprotein" evidence="2">
    <location>
        <begin position="23"/>
        <end position="218"/>
    </location>
</feature>
<sequence length="218" mass="23315">MRNLVPPAVWVIGIVAVSSLGAGCTQNAGAPPSGSGHSTSPAAPQPSTSPAAPQAKDTPARFITHDRFYGTPTSALKAAFSQVDEFVRSHPERFGGAYFNFNYSAIHVWTVGGSWQDPEFVRLRETLDPSGEFIADVGTGKPLTYLNALRNQLATRFHPGPQGKIAAVMVDPIYNAVRVQIRYSEGDVSLHRMPLALQVAAAAPEIVIESVEGKFTTN</sequence>
<dbReference type="Proteomes" id="UP000003828">
    <property type="component" value="Unassembled WGS sequence"/>
</dbReference>
<feature type="region of interest" description="Disordered" evidence="1">
    <location>
        <begin position="27"/>
        <end position="56"/>
    </location>
</feature>
<dbReference type="AlphaFoldDB" id="H0QJA0"/>
<keyword evidence="4" id="KW-1185">Reference proteome</keyword>
<dbReference type="PROSITE" id="PS51257">
    <property type="entry name" value="PROKAR_LIPOPROTEIN"/>
    <property type="match status" value="1"/>
</dbReference>
<gene>
    <name evidence="3" type="ORF">ARGLB_028_00260</name>
</gene>
<reference evidence="3 4" key="1">
    <citation type="submission" date="2011-12" db="EMBL/GenBank/DDBJ databases">
        <title>Whole genome shotgun sequence of Arthrobacter globiformis NBRC 12137.</title>
        <authorList>
            <person name="Miyazawa S."/>
            <person name="Hosoyama A."/>
            <person name="Tsuchikane K."/>
            <person name="Katsumata H."/>
            <person name="Yamazaki S."/>
            <person name="Fujita N."/>
        </authorList>
    </citation>
    <scope>NUCLEOTIDE SEQUENCE [LARGE SCALE GENOMIC DNA]</scope>
    <source>
        <strain evidence="3 4">NBRC 12137</strain>
    </source>
</reference>
<comment type="caution">
    <text evidence="3">The sequence shown here is derived from an EMBL/GenBank/DDBJ whole genome shotgun (WGS) entry which is preliminary data.</text>
</comment>
<feature type="compositionally biased region" description="Low complexity" evidence="1">
    <location>
        <begin position="38"/>
        <end position="55"/>
    </location>
</feature>
<evidence type="ECO:0000256" key="2">
    <source>
        <dbReference type="SAM" id="SignalP"/>
    </source>
</evidence>
<dbReference type="EMBL" id="BAEG01000028">
    <property type="protein sequence ID" value="GAB12901.1"/>
    <property type="molecule type" value="Genomic_DNA"/>
</dbReference>
<proteinExistence type="predicted"/>
<keyword evidence="2" id="KW-0732">Signal</keyword>